<evidence type="ECO:0000256" key="2">
    <source>
        <dbReference type="ARBA" id="ARBA00022618"/>
    </source>
</evidence>
<dbReference type="AlphaFoldDB" id="A0AAE3KVP4"/>
<evidence type="ECO:0000313" key="6">
    <source>
        <dbReference type="Proteomes" id="UP001206983"/>
    </source>
</evidence>
<keyword evidence="3" id="KW-0159">Chromosome partition</keyword>
<dbReference type="InterPro" id="IPR036388">
    <property type="entry name" value="WH-like_DNA-bd_sf"/>
</dbReference>
<dbReference type="EMBL" id="JTEO01000001">
    <property type="protein sequence ID" value="MCQ6961731.1"/>
    <property type="molecule type" value="Genomic_DNA"/>
</dbReference>
<accession>A0AAE3KVP4</accession>
<keyword evidence="1" id="KW-0963">Cytoplasm</keyword>
<protein>
    <submittedName>
        <fullName evidence="5">Chromosome segregation and condensation protein ScpB</fullName>
    </submittedName>
</protein>
<dbReference type="PANTHER" id="PTHR34298:SF2">
    <property type="entry name" value="SEGREGATION AND CONDENSATION PROTEIN B"/>
    <property type="match status" value="1"/>
</dbReference>
<gene>
    <name evidence="5" type="ORF">PV02_00650</name>
</gene>
<evidence type="ECO:0000313" key="5">
    <source>
        <dbReference type="EMBL" id="MCQ6961731.1"/>
    </source>
</evidence>
<dbReference type="InterPro" id="IPR005234">
    <property type="entry name" value="ScpB_csome_segregation"/>
</dbReference>
<reference evidence="5 6" key="1">
    <citation type="journal article" date="2011" name="Appl. Environ. Microbiol.">
        <title>Methanogenic archaea isolated from Taiwan's Chelungpu fault.</title>
        <authorList>
            <person name="Wu S.Y."/>
            <person name="Lai M.C."/>
        </authorList>
    </citation>
    <scope>NUCLEOTIDE SEQUENCE [LARGE SCALE GENOMIC DNA]</scope>
    <source>
        <strain evidence="5 6">St545Mb</strain>
    </source>
</reference>
<proteinExistence type="predicted"/>
<dbReference type="GO" id="GO:0051304">
    <property type="term" value="P:chromosome separation"/>
    <property type="evidence" value="ECO:0007669"/>
    <property type="project" value="InterPro"/>
</dbReference>
<evidence type="ECO:0000256" key="4">
    <source>
        <dbReference type="ARBA" id="ARBA00023306"/>
    </source>
</evidence>
<keyword evidence="6" id="KW-1185">Reference proteome</keyword>
<dbReference type="SUPFAM" id="SSF46785">
    <property type="entry name" value="Winged helix' DNA-binding domain"/>
    <property type="match status" value="2"/>
</dbReference>
<dbReference type="Proteomes" id="UP001206983">
    <property type="component" value="Unassembled WGS sequence"/>
</dbReference>
<evidence type="ECO:0000256" key="3">
    <source>
        <dbReference type="ARBA" id="ARBA00022829"/>
    </source>
</evidence>
<name>A0AAE3KVP4_9EURY</name>
<comment type="caution">
    <text evidence="5">The sequence shown here is derived from an EMBL/GenBank/DDBJ whole genome shotgun (WGS) entry which is preliminary data.</text>
</comment>
<dbReference type="PANTHER" id="PTHR34298">
    <property type="entry name" value="SEGREGATION AND CONDENSATION PROTEIN B"/>
    <property type="match status" value="1"/>
</dbReference>
<sequence length="367" mass="40900">MSDREAIEAALFAAGSAIDAATLARLINKPKKQVVPIVRSLIDDYAARESGIEILDIGERYVMQVKPAYTDIVRPFAPKELSAPMLRTLSMIAYHQPIVQSDLIDQRGNSAYDHIRELKERGLIEAVPHGRTKLLKTAPLFADYFGLESNDPELIKKKIVELSRQQSGQSGLNKWLGRRFVGVTPMYESLMEMCGIREYRVINAYDPTEEELEELADIYKLVVSRGYRERVSRYYDGEIIEVGSTTFSDLTEAMKALENVSDPEKVRESIVLIEDLEERYVSKALVFSKKVKPATEMVARIVKDLRLGVSSEGIVIAPDYGLSGGGINVSEGADILVPTHRNLDGSLIERVCSKYDSVLGGLKKLEG</sequence>
<evidence type="ECO:0000256" key="1">
    <source>
        <dbReference type="ARBA" id="ARBA00022490"/>
    </source>
</evidence>
<keyword evidence="4" id="KW-0131">Cell cycle</keyword>
<keyword evidence="2" id="KW-0132">Cell division</keyword>
<organism evidence="5 6">
    <name type="scientific">Methanolobus chelungpuianus</name>
    <dbReference type="NCBI Taxonomy" id="502115"/>
    <lineage>
        <taxon>Archaea</taxon>
        <taxon>Methanobacteriati</taxon>
        <taxon>Methanobacteriota</taxon>
        <taxon>Stenosarchaea group</taxon>
        <taxon>Methanomicrobia</taxon>
        <taxon>Methanosarcinales</taxon>
        <taxon>Methanosarcinaceae</taxon>
        <taxon>Methanolobus</taxon>
    </lineage>
</organism>
<dbReference type="GO" id="GO:0051301">
    <property type="term" value="P:cell division"/>
    <property type="evidence" value="ECO:0007669"/>
    <property type="project" value="UniProtKB-KW"/>
</dbReference>
<dbReference type="NCBIfam" id="TIGR00281">
    <property type="entry name" value="SMC-Scp complex subunit ScpB"/>
    <property type="match status" value="1"/>
</dbReference>
<dbReference type="Gene3D" id="1.10.10.10">
    <property type="entry name" value="Winged helix-like DNA-binding domain superfamily/Winged helix DNA-binding domain"/>
    <property type="match status" value="2"/>
</dbReference>
<dbReference type="InterPro" id="IPR036390">
    <property type="entry name" value="WH_DNA-bd_sf"/>
</dbReference>
<dbReference type="Pfam" id="PF04079">
    <property type="entry name" value="SMC_ScpB"/>
    <property type="match status" value="1"/>
</dbReference>
<dbReference type="RefSeq" id="WP_256621391.1">
    <property type="nucleotide sequence ID" value="NZ_JTEO01000001.1"/>
</dbReference>